<dbReference type="SMART" id="SM00342">
    <property type="entry name" value="HTH_ARAC"/>
    <property type="match status" value="1"/>
</dbReference>
<gene>
    <name evidence="6" type="ORF">GJU39_06000</name>
</gene>
<keyword evidence="1" id="KW-0805">Transcription regulation</keyword>
<reference evidence="6 7" key="1">
    <citation type="submission" date="2019-11" db="EMBL/GenBank/DDBJ databases">
        <title>Pedobacter petrophilus genome.</title>
        <authorList>
            <person name="Feldbauer M.J."/>
            <person name="Newman J.D."/>
        </authorList>
    </citation>
    <scope>NUCLEOTIDE SEQUENCE [LARGE SCALE GENOMIC DNA]</scope>
    <source>
        <strain evidence="6 7">LMG 29686</strain>
    </source>
</reference>
<protein>
    <submittedName>
        <fullName evidence="6">Helix-turn-helix domain-containing protein</fullName>
    </submittedName>
</protein>
<dbReference type="Pfam" id="PF12833">
    <property type="entry name" value="HTH_18"/>
    <property type="match status" value="1"/>
</dbReference>
<feature type="transmembrane region" description="Helical" evidence="4">
    <location>
        <begin position="59"/>
        <end position="84"/>
    </location>
</feature>
<dbReference type="GO" id="GO:0003700">
    <property type="term" value="F:DNA-binding transcription factor activity"/>
    <property type="evidence" value="ECO:0007669"/>
    <property type="project" value="InterPro"/>
</dbReference>
<evidence type="ECO:0000256" key="2">
    <source>
        <dbReference type="ARBA" id="ARBA00023125"/>
    </source>
</evidence>
<feature type="domain" description="HTH araC/xylS-type" evidence="5">
    <location>
        <begin position="306"/>
        <end position="406"/>
    </location>
</feature>
<keyword evidence="4" id="KW-0812">Transmembrane</keyword>
<evidence type="ECO:0000256" key="4">
    <source>
        <dbReference type="SAM" id="Phobius"/>
    </source>
</evidence>
<dbReference type="SUPFAM" id="SSF46689">
    <property type="entry name" value="Homeodomain-like"/>
    <property type="match status" value="1"/>
</dbReference>
<dbReference type="PROSITE" id="PS01124">
    <property type="entry name" value="HTH_ARAC_FAMILY_2"/>
    <property type="match status" value="1"/>
</dbReference>
<evidence type="ECO:0000313" key="6">
    <source>
        <dbReference type="EMBL" id="MRX75637.1"/>
    </source>
</evidence>
<dbReference type="OrthoDB" id="9779074at2"/>
<feature type="transmembrane region" description="Helical" evidence="4">
    <location>
        <begin position="6"/>
        <end position="25"/>
    </location>
</feature>
<sequence length="413" mass="47450">MQLLNFLVSITCFFLLLFSVHLLFAKKGNKRQNLLLASIFFARFGQIFTSLVIKSGSEHALSLIFQLFSPLYFAAPACFYLYITGFIHNRHRLTKLELLHFLPALLAIIHVIPWPGSKILNWTLITAQLRDSGYLFLTAENGLFPAYFQSAGRPLLTVIYLILCWHAILKFKMKDDQVNHDDHGRSWIIFLLKVATFFQLAGLIPIVLKFLNIPLHHSFFIISNCIMLLVILMYALHRPHIFYGYLLVAIDWDTKEPPAEMPVSSQEKVTEPLLLMAIERPKVKTHRQKKLNLSPAQTANYALLIKEVMESEQMYLQPGLQIIDLATRVNIPVHHCSHVINNYIGKNFRDWINGYRVEYFLRQYPLQSDKITIEAIAHESGFKSQATFYNAFKKEKGVMPTVYFSQGTTGGAV</sequence>
<dbReference type="EMBL" id="WKKH01000006">
    <property type="protein sequence ID" value="MRX75637.1"/>
    <property type="molecule type" value="Genomic_DNA"/>
</dbReference>
<dbReference type="InterPro" id="IPR018060">
    <property type="entry name" value="HTH_AraC"/>
</dbReference>
<comment type="caution">
    <text evidence="6">The sequence shown here is derived from an EMBL/GenBank/DDBJ whole genome shotgun (WGS) entry which is preliminary data.</text>
</comment>
<keyword evidence="4" id="KW-0472">Membrane</keyword>
<accession>A0A7K0FVK2</accession>
<dbReference type="InterPro" id="IPR009057">
    <property type="entry name" value="Homeodomain-like_sf"/>
</dbReference>
<dbReference type="AlphaFoldDB" id="A0A7K0FVK2"/>
<keyword evidence="7" id="KW-1185">Reference proteome</keyword>
<dbReference type="PANTHER" id="PTHR43280">
    <property type="entry name" value="ARAC-FAMILY TRANSCRIPTIONAL REGULATOR"/>
    <property type="match status" value="1"/>
</dbReference>
<evidence type="ECO:0000256" key="3">
    <source>
        <dbReference type="ARBA" id="ARBA00023163"/>
    </source>
</evidence>
<organism evidence="6 7">
    <name type="scientific">Pedobacter petrophilus</name>
    <dbReference type="NCBI Taxonomy" id="1908241"/>
    <lineage>
        <taxon>Bacteria</taxon>
        <taxon>Pseudomonadati</taxon>
        <taxon>Bacteroidota</taxon>
        <taxon>Sphingobacteriia</taxon>
        <taxon>Sphingobacteriales</taxon>
        <taxon>Sphingobacteriaceae</taxon>
        <taxon>Pedobacter</taxon>
    </lineage>
</organism>
<evidence type="ECO:0000256" key="1">
    <source>
        <dbReference type="ARBA" id="ARBA00023015"/>
    </source>
</evidence>
<dbReference type="GO" id="GO:0043565">
    <property type="term" value="F:sequence-specific DNA binding"/>
    <property type="evidence" value="ECO:0007669"/>
    <property type="project" value="InterPro"/>
</dbReference>
<keyword evidence="2" id="KW-0238">DNA-binding</keyword>
<evidence type="ECO:0000313" key="7">
    <source>
        <dbReference type="Proteomes" id="UP000487757"/>
    </source>
</evidence>
<keyword evidence="4" id="KW-1133">Transmembrane helix</keyword>
<name>A0A7K0FVK2_9SPHI</name>
<feature type="transmembrane region" description="Helical" evidence="4">
    <location>
        <begin position="217"/>
        <end position="236"/>
    </location>
</feature>
<feature type="transmembrane region" description="Helical" evidence="4">
    <location>
        <begin position="151"/>
        <end position="169"/>
    </location>
</feature>
<dbReference type="PANTHER" id="PTHR43280:SF29">
    <property type="entry name" value="ARAC-FAMILY TRANSCRIPTIONAL REGULATOR"/>
    <property type="match status" value="1"/>
</dbReference>
<feature type="transmembrane region" description="Helical" evidence="4">
    <location>
        <begin position="96"/>
        <end position="114"/>
    </location>
</feature>
<feature type="transmembrane region" description="Helical" evidence="4">
    <location>
        <begin position="190"/>
        <end position="211"/>
    </location>
</feature>
<evidence type="ECO:0000259" key="5">
    <source>
        <dbReference type="PROSITE" id="PS01124"/>
    </source>
</evidence>
<dbReference type="Proteomes" id="UP000487757">
    <property type="component" value="Unassembled WGS sequence"/>
</dbReference>
<keyword evidence="3" id="KW-0804">Transcription</keyword>
<dbReference type="Gene3D" id="1.10.10.60">
    <property type="entry name" value="Homeodomain-like"/>
    <property type="match status" value="1"/>
</dbReference>
<proteinExistence type="predicted"/>
<feature type="transmembrane region" description="Helical" evidence="4">
    <location>
        <begin position="34"/>
        <end position="53"/>
    </location>
</feature>